<keyword evidence="1" id="KW-0175">Coiled coil</keyword>
<dbReference type="OMA" id="DETHKAQ"/>
<evidence type="ECO:0000256" key="2">
    <source>
        <dbReference type="SAM" id="MobiDB-lite"/>
    </source>
</evidence>
<dbReference type="InterPro" id="IPR027267">
    <property type="entry name" value="AH/BAR_dom_sf"/>
</dbReference>
<feature type="domain" description="FCH" evidence="3">
    <location>
        <begin position="14"/>
        <end position="85"/>
    </location>
</feature>
<dbReference type="OrthoDB" id="10255128at2759"/>
<gene>
    <name evidence="4" type="ORF">TTHERM_00471210</name>
</gene>
<dbReference type="KEGG" id="tet:TTHERM_00471210"/>
<evidence type="ECO:0000313" key="5">
    <source>
        <dbReference type="Proteomes" id="UP000009168"/>
    </source>
</evidence>
<dbReference type="InParanoid" id="I7M6J9"/>
<feature type="region of interest" description="Disordered" evidence="2">
    <location>
        <begin position="833"/>
        <end position="916"/>
    </location>
</feature>
<sequence>MSYLNYEPDILERIDVLAKNQDSRKKIFDEISQILSDRAKLEEFYARSLERLCEGLSKIKVNNNESLKQIIQVIQTLFSSQAEQSQTFGSSISNDIIPNMKDIFKDDVYSLKNMQKIGERHEKELIKQVQGFDKMRKQYIQMSQVVEKKLKDQQQFEQQLEQHIKVHQKTQDINIINQLKKRKQDLQNEQKVLECMNRQKINSEQEMQNYIQKYNQYIDEYFLDVARIEDQIQNEEIQKRDQMKDCIMKYLVFKISLVRNIQYDVDRITTKLEEIDTKQNIKQYVNDLLSQYRDYKNNGQIKPLLCKLNFDNYKQFIDMKMAHTQQAARQQNANPHQNNHQHNHHHQHNLNQNNAGQANAQIQMQEQKARPKIFTQQNLSSIPPLPQPVNNSNNIIPNEQLDAQQKQKRPHSKIFQVSNMVVRKVSNEISDNNSQLQKANDIQQQQALKQEEVIQQNQQIALKEKQGSVQQEQQQDGRLILVKTSSQHIKQPTEYKYIDIMNMMKQKQLSKQKELKGDLGNKDETHKAQEVLEIETEDLFEYILLKIWNNNELQSYDVDQLRSILERDSSSRMSFSNYFCNFFGSLISDYTKKLIAEEKDIVNRLLLERGKVDICIEISSDTYTYLMRILYCVLDILNSCNDLHFISDIYRTSKSIFKVIRPPDEDIKSFERIFLNQGLSGHQLFQNQNHWQNKLKLIVEQLENLYEQRVRNQGGVSDTEEIKAKKSVSDEKNINSSMNELNDEGQYLYSKLLISIRDLFEFEIPKEKIAQIVQNLVEEAILTQDVAKYLIIYINQYEKKEIAVMQSEELAFEDLQFNQNQKISNLQQQDDIQDFQPSSNSSSEENSFEQQEIKEKQISEQINNDDIQEQIQNEQTQKEIGQEDGKNINQKQEKEEFDDEEDTIKDLENKYAEGLQ</sequence>
<dbReference type="EMBL" id="GG662622">
    <property type="protein sequence ID" value="EAR85346.1"/>
    <property type="molecule type" value="Genomic_DNA"/>
</dbReference>
<feature type="compositionally biased region" description="Basic residues" evidence="2">
    <location>
        <begin position="339"/>
        <end position="348"/>
    </location>
</feature>
<feature type="compositionally biased region" description="Low complexity" evidence="2">
    <location>
        <begin position="859"/>
        <end position="875"/>
    </location>
</feature>
<protein>
    <submittedName>
        <fullName evidence="4">Fes/CIP4-like domain protein</fullName>
    </submittedName>
</protein>
<evidence type="ECO:0000259" key="3">
    <source>
        <dbReference type="Pfam" id="PF00611"/>
    </source>
</evidence>
<dbReference type="Gene3D" id="1.20.1270.60">
    <property type="entry name" value="Arfaptin homology (AH) domain/BAR domain"/>
    <property type="match status" value="1"/>
</dbReference>
<reference evidence="5" key="1">
    <citation type="journal article" date="2006" name="PLoS Biol.">
        <title>Macronuclear genome sequence of the ciliate Tetrahymena thermophila, a model eukaryote.</title>
        <authorList>
            <person name="Eisen J.A."/>
            <person name="Coyne R.S."/>
            <person name="Wu M."/>
            <person name="Wu D."/>
            <person name="Thiagarajan M."/>
            <person name="Wortman J.R."/>
            <person name="Badger J.H."/>
            <person name="Ren Q."/>
            <person name="Amedeo P."/>
            <person name="Jones K.M."/>
            <person name="Tallon L.J."/>
            <person name="Delcher A.L."/>
            <person name="Salzberg S.L."/>
            <person name="Silva J.C."/>
            <person name="Haas B.J."/>
            <person name="Majoros W.H."/>
            <person name="Farzad M."/>
            <person name="Carlton J.M."/>
            <person name="Smith R.K. Jr."/>
            <person name="Garg J."/>
            <person name="Pearlman R.E."/>
            <person name="Karrer K.M."/>
            <person name="Sun L."/>
            <person name="Manning G."/>
            <person name="Elde N.C."/>
            <person name="Turkewitz A.P."/>
            <person name="Asai D.J."/>
            <person name="Wilkes D.E."/>
            <person name="Wang Y."/>
            <person name="Cai H."/>
            <person name="Collins K."/>
            <person name="Stewart B.A."/>
            <person name="Lee S.R."/>
            <person name="Wilamowska K."/>
            <person name="Weinberg Z."/>
            <person name="Ruzzo W.L."/>
            <person name="Wloga D."/>
            <person name="Gaertig J."/>
            <person name="Frankel J."/>
            <person name="Tsao C.-C."/>
            <person name="Gorovsky M.A."/>
            <person name="Keeling P.J."/>
            <person name="Waller R.F."/>
            <person name="Patron N.J."/>
            <person name="Cherry J.M."/>
            <person name="Stover N.A."/>
            <person name="Krieger C.J."/>
            <person name="del Toro C."/>
            <person name="Ryder H.F."/>
            <person name="Williamson S.C."/>
            <person name="Barbeau R.A."/>
            <person name="Hamilton E.P."/>
            <person name="Orias E."/>
        </authorList>
    </citation>
    <scope>NUCLEOTIDE SEQUENCE [LARGE SCALE GENOMIC DNA]</scope>
    <source>
        <strain evidence="5">SB210</strain>
    </source>
</reference>
<feature type="compositionally biased region" description="Basic and acidic residues" evidence="2">
    <location>
        <begin position="876"/>
        <end position="894"/>
    </location>
</feature>
<dbReference type="GeneID" id="7840972"/>
<proteinExistence type="predicted"/>
<dbReference type="RefSeq" id="XP_001033009.1">
    <property type="nucleotide sequence ID" value="XM_001033009.1"/>
</dbReference>
<evidence type="ECO:0000256" key="1">
    <source>
        <dbReference type="SAM" id="Coils"/>
    </source>
</evidence>
<accession>I7M6J9</accession>
<evidence type="ECO:0000313" key="4">
    <source>
        <dbReference type="EMBL" id="EAR85346.1"/>
    </source>
</evidence>
<dbReference type="Proteomes" id="UP000009168">
    <property type="component" value="Unassembled WGS sequence"/>
</dbReference>
<feature type="coiled-coil region" evidence="1">
    <location>
        <begin position="169"/>
        <end position="245"/>
    </location>
</feature>
<keyword evidence="5" id="KW-1185">Reference proteome</keyword>
<dbReference type="AlphaFoldDB" id="I7M6J9"/>
<feature type="compositionally biased region" description="Low complexity" evidence="2">
    <location>
        <begin position="323"/>
        <end position="338"/>
    </location>
</feature>
<feature type="region of interest" description="Disordered" evidence="2">
    <location>
        <begin position="323"/>
        <end position="351"/>
    </location>
</feature>
<organism evidence="4 5">
    <name type="scientific">Tetrahymena thermophila (strain SB210)</name>
    <dbReference type="NCBI Taxonomy" id="312017"/>
    <lineage>
        <taxon>Eukaryota</taxon>
        <taxon>Sar</taxon>
        <taxon>Alveolata</taxon>
        <taxon>Ciliophora</taxon>
        <taxon>Intramacronucleata</taxon>
        <taxon>Oligohymenophorea</taxon>
        <taxon>Hymenostomatida</taxon>
        <taxon>Tetrahymenina</taxon>
        <taxon>Tetrahymenidae</taxon>
        <taxon>Tetrahymena</taxon>
    </lineage>
</organism>
<dbReference type="InterPro" id="IPR001060">
    <property type="entry name" value="FCH_dom"/>
</dbReference>
<feature type="compositionally biased region" description="Basic and acidic residues" evidence="2">
    <location>
        <begin position="904"/>
        <end position="916"/>
    </location>
</feature>
<dbReference type="HOGENOM" id="CLU_317975_0_0_1"/>
<dbReference type="eggNOG" id="ENOG502SRE9">
    <property type="taxonomic scope" value="Eukaryota"/>
</dbReference>
<dbReference type="SUPFAM" id="SSF103657">
    <property type="entry name" value="BAR/IMD domain-like"/>
    <property type="match status" value="1"/>
</dbReference>
<dbReference type="Pfam" id="PF00611">
    <property type="entry name" value="FCH"/>
    <property type="match status" value="1"/>
</dbReference>
<name>I7M6J9_TETTS</name>